<evidence type="ECO:0000313" key="12">
    <source>
        <dbReference type="EMBL" id="SUC17023.1"/>
    </source>
</evidence>
<evidence type="ECO:0000256" key="9">
    <source>
        <dbReference type="RuleBase" id="RU003884"/>
    </source>
</evidence>
<comment type="similarity">
    <text evidence="2 9">Belongs to the fimbrial export usher family.</text>
</comment>
<evidence type="ECO:0000256" key="2">
    <source>
        <dbReference type="ARBA" id="ARBA00008064"/>
    </source>
</evidence>
<dbReference type="PANTHER" id="PTHR30451:SF10">
    <property type="entry name" value="OUTER MEMBRANE USHER PROTEIN YFCU-RELATED"/>
    <property type="match status" value="1"/>
</dbReference>
<dbReference type="Gene3D" id="3.10.20.410">
    <property type="match status" value="1"/>
</dbReference>
<keyword evidence="5 9" id="KW-0812">Transmembrane</keyword>
<dbReference type="Pfam" id="PF13954">
    <property type="entry name" value="PapC_N"/>
    <property type="match status" value="1"/>
</dbReference>
<sequence length="836" mass="93827">MKLTMINREKTKHNVVVIILLLSMVNCFSVEAIEFNTDVLDSIDRNNIDLSRFKDSEYVMPGDYLLNIFLNNQKIGNEEQSILFYTNETDSNKTDICFPIQSIHKLGLTQNTQEKIKTWHQKQCADFSALNGFTIKANVADGNLNLTIPKTYLEYSDSNWLPQSQWDNGINGFLVDYNLNMDLNRHENNGSSRNLNISGTLGANISKWRVRADYQGNYTKVSSSNNAINKFDWSRLYAFRAIPNIRSVITLGESFFQSNIFDSFRYTGVSLVTDERMLPPNLRGYAPEVRGIAKTNAIVTVTQHGRVIHETTVASGPFQIQDLTSAVSGKLKVKVQEQDGTEQIFYIDTANVPYLTRPGSLRYKMAIGRPSTFQHKMQGNIFASNEISWGVANSWSLYGGGIITDGFNSLSIGIGRDLFLLGALSIDVTQSHAQIPNSNSISGRSYRLSYSKRFDDYDSEVTFAGYRFSERDYVTMNQFLNLRYLGNKIKQNKEMYTVTLNKNFTDARLSLYTTYSHQSYWDKPDENNYSLSLSRYFDFFNQKNLSINISAVRSQRNQRTDDSISLGVSVPLGNGQTLGYNGQSSNNFINQAVNFTDNIDINNNYRVSIGETQRSMKEINTMVNGYYNHRNDIADISVNASYAQHQYRSLGTSIQGGFTATMNGAAFHPSGINGGTRLMLSTEGVDNIPINNGILHSNSFGIAVLTNINSYYRTDTSIDINKIADDVDVNNSIVESALTDGAIGFRKFNILRGNKGFVIIRLKQGNFPPFGASIQNEQGRELGIVGDNGLAYIAGFTVEETLHVKWNGTQQCQIEIPQSIQLNQDLLLPCTPSKIK</sequence>
<evidence type="ECO:0000256" key="4">
    <source>
        <dbReference type="ARBA" id="ARBA00022452"/>
    </source>
</evidence>
<evidence type="ECO:0000256" key="1">
    <source>
        <dbReference type="ARBA" id="ARBA00004571"/>
    </source>
</evidence>
<dbReference type="AlphaFoldDB" id="A0A379FCI8"/>
<keyword evidence="6" id="KW-0732">Signal</keyword>
<dbReference type="SUPFAM" id="SSF141729">
    <property type="entry name" value="FimD N-terminal domain-like"/>
    <property type="match status" value="1"/>
</dbReference>
<dbReference type="Gene3D" id="2.60.40.2610">
    <property type="entry name" value="Outer membrane usher protein FimD, plug domain"/>
    <property type="match status" value="1"/>
</dbReference>
<dbReference type="GO" id="GO:0015473">
    <property type="term" value="F:fimbrial usher porin activity"/>
    <property type="evidence" value="ECO:0007669"/>
    <property type="project" value="InterPro"/>
</dbReference>
<dbReference type="Pfam" id="PF00577">
    <property type="entry name" value="Usher"/>
    <property type="match status" value="1"/>
</dbReference>
<dbReference type="InterPro" id="IPR018030">
    <property type="entry name" value="Fimbrial_membr_usher_CS"/>
</dbReference>
<dbReference type="InterPro" id="IPR043142">
    <property type="entry name" value="PapC-like_C_sf"/>
</dbReference>
<dbReference type="Gene3D" id="2.60.40.2070">
    <property type="match status" value="1"/>
</dbReference>
<evidence type="ECO:0000256" key="5">
    <source>
        <dbReference type="ARBA" id="ARBA00022692"/>
    </source>
</evidence>
<proteinExistence type="inferred from homology"/>
<dbReference type="InterPro" id="IPR042186">
    <property type="entry name" value="FimD_plug_dom"/>
</dbReference>
<evidence type="ECO:0000256" key="6">
    <source>
        <dbReference type="ARBA" id="ARBA00022729"/>
    </source>
</evidence>
<dbReference type="InterPro" id="IPR037224">
    <property type="entry name" value="PapC_N_sf"/>
</dbReference>
<keyword evidence="9" id="KW-1029">Fimbrium biogenesis</keyword>
<evidence type="ECO:0000259" key="10">
    <source>
        <dbReference type="Pfam" id="PF13953"/>
    </source>
</evidence>
<evidence type="ECO:0000256" key="3">
    <source>
        <dbReference type="ARBA" id="ARBA00022448"/>
    </source>
</evidence>
<evidence type="ECO:0000256" key="8">
    <source>
        <dbReference type="ARBA" id="ARBA00023237"/>
    </source>
</evidence>
<dbReference type="GO" id="GO:0009279">
    <property type="term" value="C:cell outer membrane"/>
    <property type="evidence" value="ECO:0007669"/>
    <property type="project" value="UniProtKB-SubCell"/>
</dbReference>
<evidence type="ECO:0000259" key="11">
    <source>
        <dbReference type="Pfam" id="PF13954"/>
    </source>
</evidence>
<feature type="domain" description="PapC-like C-terminal" evidence="10">
    <location>
        <begin position="760"/>
        <end position="815"/>
    </location>
</feature>
<dbReference type="InterPro" id="IPR000015">
    <property type="entry name" value="Fimb_usher"/>
</dbReference>
<gene>
    <name evidence="12" type="primary">mrpC_2</name>
    <name evidence="12" type="ORF">NCTC10376_02943</name>
</gene>
<dbReference type="PANTHER" id="PTHR30451">
    <property type="entry name" value="OUTER MEMBRANE USHER PROTEIN"/>
    <property type="match status" value="1"/>
</dbReference>
<keyword evidence="8 9" id="KW-0998">Cell outer membrane</keyword>
<dbReference type="Pfam" id="PF13953">
    <property type="entry name" value="PapC_C"/>
    <property type="match status" value="1"/>
</dbReference>
<reference evidence="12 13" key="1">
    <citation type="submission" date="2018-06" db="EMBL/GenBank/DDBJ databases">
        <authorList>
            <consortium name="Pathogen Informatics"/>
            <person name="Doyle S."/>
        </authorList>
    </citation>
    <scope>NUCLEOTIDE SEQUENCE [LARGE SCALE GENOMIC DNA]</scope>
    <source>
        <strain evidence="12 13">NCTC10376</strain>
    </source>
</reference>
<keyword evidence="7 9" id="KW-0472">Membrane</keyword>
<organism evidence="12 13">
    <name type="scientific">Proteus vulgaris</name>
    <dbReference type="NCBI Taxonomy" id="585"/>
    <lineage>
        <taxon>Bacteria</taxon>
        <taxon>Pseudomonadati</taxon>
        <taxon>Pseudomonadota</taxon>
        <taxon>Gammaproteobacteria</taxon>
        <taxon>Enterobacterales</taxon>
        <taxon>Morganellaceae</taxon>
        <taxon>Proteus</taxon>
    </lineage>
</organism>
<dbReference type="PROSITE" id="PS01151">
    <property type="entry name" value="FIMBRIAL_USHER"/>
    <property type="match status" value="1"/>
</dbReference>
<dbReference type="InterPro" id="IPR025949">
    <property type="entry name" value="PapC-like_C"/>
</dbReference>
<dbReference type="InterPro" id="IPR025885">
    <property type="entry name" value="PapC_N"/>
</dbReference>
<keyword evidence="4" id="KW-1134">Transmembrane beta strand</keyword>
<comment type="subcellular location">
    <subcellularLocation>
        <location evidence="1 9">Cell outer membrane</location>
        <topology evidence="1 9">Multi-pass membrane protein</topology>
    </subcellularLocation>
</comment>
<accession>A0A379FCI8</accession>
<dbReference type="EMBL" id="UGTW01000001">
    <property type="protein sequence ID" value="SUC17023.1"/>
    <property type="molecule type" value="Genomic_DNA"/>
</dbReference>
<dbReference type="Gene3D" id="2.60.40.3110">
    <property type="match status" value="1"/>
</dbReference>
<dbReference type="GO" id="GO:0009297">
    <property type="term" value="P:pilus assembly"/>
    <property type="evidence" value="ECO:0007669"/>
    <property type="project" value="InterPro"/>
</dbReference>
<dbReference type="Proteomes" id="UP000254331">
    <property type="component" value="Unassembled WGS sequence"/>
</dbReference>
<feature type="domain" description="PapC N-terminal" evidence="11">
    <location>
        <begin position="34"/>
        <end position="180"/>
    </location>
</feature>
<evidence type="ECO:0000313" key="13">
    <source>
        <dbReference type="Proteomes" id="UP000254331"/>
    </source>
</evidence>
<evidence type="ECO:0000256" key="7">
    <source>
        <dbReference type="ARBA" id="ARBA00023136"/>
    </source>
</evidence>
<protein>
    <submittedName>
        <fullName evidence="12">Fimbrial outer membrane usher protein</fullName>
    </submittedName>
</protein>
<keyword evidence="3 9" id="KW-0813">Transport</keyword>
<name>A0A379FCI8_PROVU</name>
<dbReference type="RefSeq" id="WP_087803250.1">
    <property type="nucleotide sequence ID" value="NZ_CAXOHZ010000005.1"/>
</dbReference>